<dbReference type="SMART" id="SM00648">
    <property type="entry name" value="SWAP"/>
    <property type="match status" value="1"/>
</dbReference>
<gene>
    <name evidence="4" type="ORF">L596_002576</name>
</gene>
<dbReference type="STRING" id="34508.A0A4U8UQ58"/>
<protein>
    <recommendedName>
        <fullName evidence="6">SURP motif domain-containing protein</fullName>
    </recommendedName>
</protein>
<dbReference type="InterPro" id="IPR008942">
    <property type="entry name" value="ENTH_VHS"/>
</dbReference>
<evidence type="ECO:0008006" key="6">
    <source>
        <dbReference type="Google" id="ProtNLM"/>
    </source>
</evidence>
<feature type="compositionally biased region" description="Basic and acidic residues" evidence="1">
    <location>
        <begin position="378"/>
        <end position="388"/>
    </location>
</feature>
<dbReference type="PROSITE" id="PS50128">
    <property type="entry name" value="SURP"/>
    <property type="match status" value="1"/>
</dbReference>
<reference evidence="4 5" key="1">
    <citation type="journal article" date="2015" name="Genome Biol.">
        <title>Comparative genomics of Steinernema reveals deeply conserved gene regulatory networks.</title>
        <authorList>
            <person name="Dillman A.R."/>
            <person name="Macchietto M."/>
            <person name="Porter C.F."/>
            <person name="Rogers A."/>
            <person name="Williams B."/>
            <person name="Antoshechkin I."/>
            <person name="Lee M.M."/>
            <person name="Goodwin Z."/>
            <person name="Lu X."/>
            <person name="Lewis E.E."/>
            <person name="Goodrich-Blair H."/>
            <person name="Stock S.P."/>
            <person name="Adams B.J."/>
            <person name="Sternberg P.W."/>
            <person name="Mortazavi A."/>
        </authorList>
    </citation>
    <scope>NUCLEOTIDE SEQUENCE [LARGE SCALE GENOMIC DNA]</scope>
    <source>
        <strain evidence="4 5">ALL</strain>
    </source>
</reference>
<dbReference type="Pfam" id="PF01805">
    <property type="entry name" value="Surp"/>
    <property type="match status" value="1"/>
</dbReference>
<reference evidence="4 5" key="2">
    <citation type="journal article" date="2019" name="G3 (Bethesda)">
        <title>Hybrid Assembly of the Genome of the Entomopathogenic Nematode Steinernema carpocapsae Identifies the X-Chromosome.</title>
        <authorList>
            <person name="Serra L."/>
            <person name="Macchietto M."/>
            <person name="Macias-Munoz A."/>
            <person name="McGill C.J."/>
            <person name="Rodriguez I.M."/>
            <person name="Rodriguez B."/>
            <person name="Murad R."/>
            <person name="Mortazavi A."/>
        </authorList>
    </citation>
    <scope>NUCLEOTIDE SEQUENCE [LARGE SCALE GENOMIC DNA]</scope>
    <source>
        <strain evidence="4 5">ALL</strain>
    </source>
</reference>
<dbReference type="SUPFAM" id="SSF109905">
    <property type="entry name" value="Surp module (SWAP domain)"/>
    <property type="match status" value="1"/>
</dbReference>
<feature type="compositionally biased region" description="Polar residues" evidence="1">
    <location>
        <begin position="361"/>
        <end position="371"/>
    </location>
</feature>
<accession>A0A4U8UQ58</accession>
<dbReference type="GO" id="GO:0048471">
    <property type="term" value="C:perinuclear region of cytoplasm"/>
    <property type="evidence" value="ECO:0007669"/>
    <property type="project" value="TreeGrafter"/>
</dbReference>
<dbReference type="Gene3D" id="1.25.40.90">
    <property type="match status" value="1"/>
</dbReference>
<dbReference type="Gene3D" id="1.10.10.790">
    <property type="entry name" value="Surp module"/>
    <property type="match status" value="1"/>
</dbReference>
<dbReference type="Proteomes" id="UP000298663">
    <property type="component" value="Chromosome X"/>
</dbReference>
<dbReference type="PANTHER" id="PTHR12323:SF0">
    <property type="entry name" value="CALCIUM HOMEOSTASIS ENDOPLASMIC RETICULUM PROTEIN"/>
    <property type="match status" value="1"/>
</dbReference>
<dbReference type="InterPro" id="IPR006569">
    <property type="entry name" value="CID_dom"/>
</dbReference>
<evidence type="ECO:0000313" key="4">
    <source>
        <dbReference type="EMBL" id="TMS35111.1"/>
    </source>
</evidence>
<dbReference type="Pfam" id="PF04818">
    <property type="entry name" value="CID"/>
    <property type="match status" value="1"/>
</dbReference>
<evidence type="ECO:0000256" key="1">
    <source>
        <dbReference type="SAM" id="MobiDB-lite"/>
    </source>
</evidence>
<comment type="caution">
    <text evidence="4">The sequence shown here is derived from an EMBL/GenBank/DDBJ whole genome shotgun (WGS) entry which is preliminary data.</text>
</comment>
<dbReference type="EMBL" id="AZBU02000001">
    <property type="protein sequence ID" value="TMS35111.1"/>
    <property type="molecule type" value="Genomic_DNA"/>
</dbReference>
<keyword evidence="5" id="KW-1185">Reference proteome</keyword>
<name>A0A4U8UQ58_STECR</name>
<evidence type="ECO:0000259" key="3">
    <source>
        <dbReference type="PROSITE" id="PS51391"/>
    </source>
</evidence>
<dbReference type="GO" id="GO:0006396">
    <property type="term" value="P:RNA processing"/>
    <property type="evidence" value="ECO:0007669"/>
    <property type="project" value="InterPro"/>
</dbReference>
<proteinExistence type="predicted"/>
<evidence type="ECO:0000313" key="5">
    <source>
        <dbReference type="Proteomes" id="UP000298663"/>
    </source>
</evidence>
<feature type="domain" description="CID" evidence="3">
    <location>
        <begin position="157"/>
        <end position="305"/>
    </location>
</feature>
<dbReference type="GO" id="GO:0006874">
    <property type="term" value="P:intracellular calcium ion homeostasis"/>
    <property type="evidence" value="ECO:0007669"/>
    <property type="project" value="TreeGrafter"/>
</dbReference>
<feature type="region of interest" description="Disordered" evidence="1">
    <location>
        <begin position="354"/>
        <end position="406"/>
    </location>
</feature>
<feature type="domain" description="SURP motif" evidence="2">
    <location>
        <begin position="23"/>
        <end position="67"/>
    </location>
</feature>
<sequence>MYPAPMGMGEQPRAPPDEELKTMINRLADYIAQHGPDCEEETRRGHYGNPRFRFLFGGEYSDYYKYRLMQAVNNLHGPPPGVNVPRMPFAGPISRIPPPNFSVEATREKIETLRTQIANSHANLLAQYNSINTNKEEKIAQAVKKAERDRVFAILEKVNLNVEPFSVLMEQLETSSSKEVIQSCKNWIFENCDSDQLREVVLSYMSFRVKEDQASDAFKLNVLYVVNDWAIYVQKKRLENVRQSLSRYIPQMYAFSAIKSNDQPSSQIDKLEKLLSCWERNKTTLKQTKNPAQVKANYKLTLFSETQKAEREVTARVLADYNTYEQQHKEFEKHALAQVEGFEQQIIHYEARKAVLPPSDPGTSQADSSKGAQGITDPPRRSRFDQENKTSGPPFNVPRFDQPPSRGRWDVQPELVMTSGFFNPPPQIRGPPCPQIHPTPLKDVMVPQAPPGPSVPSGTPPMYHANGSSQPMEPIRKKQYHFEQNAGNMITAIPDDAFTYEDSRWPTRPGDDSSP</sequence>
<organism evidence="4 5">
    <name type="scientific">Steinernema carpocapsae</name>
    <name type="common">Entomopathogenic nematode</name>
    <dbReference type="NCBI Taxonomy" id="34508"/>
    <lineage>
        <taxon>Eukaryota</taxon>
        <taxon>Metazoa</taxon>
        <taxon>Ecdysozoa</taxon>
        <taxon>Nematoda</taxon>
        <taxon>Chromadorea</taxon>
        <taxon>Rhabditida</taxon>
        <taxon>Tylenchina</taxon>
        <taxon>Panagrolaimomorpha</taxon>
        <taxon>Strongyloidoidea</taxon>
        <taxon>Steinernematidae</taxon>
        <taxon>Steinernema</taxon>
    </lineage>
</organism>
<dbReference type="EMBL" id="CM016762">
    <property type="protein sequence ID" value="TMS35111.1"/>
    <property type="molecule type" value="Genomic_DNA"/>
</dbReference>
<dbReference type="InterPro" id="IPR000061">
    <property type="entry name" value="Surp"/>
</dbReference>
<dbReference type="GO" id="GO:0003723">
    <property type="term" value="F:RNA binding"/>
    <property type="evidence" value="ECO:0007669"/>
    <property type="project" value="InterPro"/>
</dbReference>
<dbReference type="AlphaFoldDB" id="A0A4U8UQ58"/>
<dbReference type="OrthoDB" id="21470at2759"/>
<dbReference type="PANTHER" id="PTHR12323">
    <property type="entry name" value="SR-RELATED CTD ASSOCIATED FACTOR 6"/>
    <property type="match status" value="1"/>
</dbReference>
<evidence type="ECO:0000259" key="2">
    <source>
        <dbReference type="PROSITE" id="PS50128"/>
    </source>
</evidence>
<dbReference type="InterPro" id="IPR035967">
    <property type="entry name" value="SWAP/Surp_sf"/>
</dbReference>
<dbReference type="PROSITE" id="PS51391">
    <property type="entry name" value="CID"/>
    <property type="match status" value="1"/>
</dbReference>